<reference evidence="3" key="1">
    <citation type="submission" date="2020-06" db="EMBL/GenBank/DDBJ databases">
        <authorList>
            <person name="Li T."/>
            <person name="Hu X."/>
            <person name="Zhang T."/>
            <person name="Song X."/>
            <person name="Zhang H."/>
            <person name="Dai N."/>
            <person name="Sheng W."/>
            <person name="Hou X."/>
            <person name="Wei L."/>
        </authorList>
    </citation>
    <scope>NUCLEOTIDE SEQUENCE</scope>
    <source>
        <strain evidence="3">G02</strain>
        <tissue evidence="3">Leaf</tissue>
    </source>
</reference>
<feature type="domain" description="DUF4283" evidence="2">
    <location>
        <begin position="136"/>
        <end position="214"/>
    </location>
</feature>
<name>A0AAW2TSI5_SESRA</name>
<evidence type="ECO:0000259" key="2">
    <source>
        <dbReference type="Pfam" id="PF14111"/>
    </source>
</evidence>
<proteinExistence type="predicted"/>
<dbReference type="EMBL" id="JACGWJ010000007">
    <property type="protein sequence ID" value="KAL0407938.1"/>
    <property type="molecule type" value="Genomic_DNA"/>
</dbReference>
<dbReference type="InterPro" id="IPR025558">
    <property type="entry name" value="DUF4283"/>
</dbReference>
<accession>A0AAW2TSI5</accession>
<dbReference type="AlphaFoldDB" id="A0AAW2TSI5"/>
<dbReference type="PANTHER" id="PTHR31286:SF99">
    <property type="entry name" value="DUF4283 DOMAIN-CONTAINING PROTEIN"/>
    <property type="match status" value="1"/>
</dbReference>
<feature type="compositionally biased region" description="Polar residues" evidence="1">
    <location>
        <begin position="15"/>
        <end position="29"/>
    </location>
</feature>
<gene>
    <name evidence="3" type="ORF">Sradi_1728200</name>
</gene>
<dbReference type="PANTHER" id="PTHR31286">
    <property type="entry name" value="GLYCINE-RICH CELL WALL STRUCTURAL PROTEIN 1.8-LIKE"/>
    <property type="match status" value="1"/>
</dbReference>
<dbReference type="Pfam" id="PF14111">
    <property type="entry name" value="DUF4283"/>
    <property type="match status" value="1"/>
</dbReference>
<sequence>MPLPVLTRSELEPHGSSSSLQLESANFPSQEKEPHEILTPQLQLIGVSAETELKVRRTDGPSQECPESVPSSAHEDLPVNTDIYIGNVKLRSDFVDNIAGAFLQSTRKTLHFVPPTRQNGEIVIRPTREVVDNGSKKWHSTAVGYFLGRRPYFPQLETFARSNWKGLQHVSASSSGFFFFRFNNRIAMEDVIEGGPWLFQGQPIVLQAWEQGMSLRRQKHNQIPVWVRLKHLPMEYWTDEGLSTVASALEPHVL</sequence>
<evidence type="ECO:0000313" key="3">
    <source>
        <dbReference type="EMBL" id="KAL0407938.1"/>
    </source>
</evidence>
<reference evidence="3" key="2">
    <citation type="journal article" date="2024" name="Plant">
        <title>Genomic evolution and insights into agronomic trait innovations of Sesamum species.</title>
        <authorList>
            <person name="Miao H."/>
            <person name="Wang L."/>
            <person name="Qu L."/>
            <person name="Liu H."/>
            <person name="Sun Y."/>
            <person name="Le M."/>
            <person name="Wang Q."/>
            <person name="Wei S."/>
            <person name="Zheng Y."/>
            <person name="Lin W."/>
            <person name="Duan Y."/>
            <person name="Cao H."/>
            <person name="Xiong S."/>
            <person name="Wang X."/>
            <person name="Wei L."/>
            <person name="Li C."/>
            <person name="Ma Q."/>
            <person name="Ju M."/>
            <person name="Zhao R."/>
            <person name="Li G."/>
            <person name="Mu C."/>
            <person name="Tian Q."/>
            <person name="Mei H."/>
            <person name="Zhang T."/>
            <person name="Gao T."/>
            <person name="Zhang H."/>
        </authorList>
    </citation>
    <scope>NUCLEOTIDE SEQUENCE</scope>
    <source>
        <strain evidence="3">G02</strain>
    </source>
</reference>
<evidence type="ECO:0000256" key="1">
    <source>
        <dbReference type="SAM" id="MobiDB-lite"/>
    </source>
</evidence>
<dbReference type="InterPro" id="IPR040256">
    <property type="entry name" value="At4g02000-like"/>
</dbReference>
<feature type="region of interest" description="Disordered" evidence="1">
    <location>
        <begin position="1"/>
        <end position="37"/>
    </location>
</feature>
<protein>
    <recommendedName>
        <fullName evidence="2">DUF4283 domain-containing protein</fullName>
    </recommendedName>
</protein>
<comment type="caution">
    <text evidence="3">The sequence shown here is derived from an EMBL/GenBank/DDBJ whole genome shotgun (WGS) entry which is preliminary data.</text>
</comment>
<organism evidence="3">
    <name type="scientific">Sesamum radiatum</name>
    <name type="common">Black benniseed</name>
    <dbReference type="NCBI Taxonomy" id="300843"/>
    <lineage>
        <taxon>Eukaryota</taxon>
        <taxon>Viridiplantae</taxon>
        <taxon>Streptophyta</taxon>
        <taxon>Embryophyta</taxon>
        <taxon>Tracheophyta</taxon>
        <taxon>Spermatophyta</taxon>
        <taxon>Magnoliopsida</taxon>
        <taxon>eudicotyledons</taxon>
        <taxon>Gunneridae</taxon>
        <taxon>Pentapetalae</taxon>
        <taxon>asterids</taxon>
        <taxon>lamiids</taxon>
        <taxon>Lamiales</taxon>
        <taxon>Pedaliaceae</taxon>
        <taxon>Sesamum</taxon>
    </lineage>
</organism>